<comment type="caution">
    <text evidence="2">The sequence shown here is derived from an EMBL/GenBank/DDBJ whole genome shotgun (WGS) entry which is preliminary data.</text>
</comment>
<sequence>MTYKDIKPDILISELADSYPEVALFLTTEYGFHCVGCFASQFDTLENGARIHGIEGEDFEEMMASVLEIAQKEDAEKEADA</sequence>
<protein>
    <submittedName>
        <fullName evidence="2">DUF1858 domain-containing protein</fullName>
    </submittedName>
</protein>
<organism evidence="2 3">
    <name type="scientific">Candidatus Dojkabacteria bacterium</name>
    <dbReference type="NCBI Taxonomy" id="2099670"/>
    <lineage>
        <taxon>Bacteria</taxon>
        <taxon>Candidatus Dojkabacteria</taxon>
    </lineage>
</organism>
<evidence type="ECO:0000259" key="1">
    <source>
        <dbReference type="Pfam" id="PF08984"/>
    </source>
</evidence>
<dbReference type="Pfam" id="PF08984">
    <property type="entry name" value="DUF1858"/>
    <property type="match status" value="1"/>
</dbReference>
<evidence type="ECO:0000313" key="3">
    <source>
        <dbReference type="Proteomes" id="UP000783287"/>
    </source>
</evidence>
<evidence type="ECO:0000313" key="2">
    <source>
        <dbReference type="EMBL" id="MCA9383419.1"/>
    </source>
</evidence>
<dbReference type="Gene3D" id="1.10.3910.10">
    <property type="entry name" value="SP0561-like"/>
    <property type="match status" value="1"/>
</dbReference>
<dbReference type="InterPro" id="IPR023883">
    <property type="entry name" value="CHP03980_redox-disulphide"/>
</dbReference>
<dbReference type="EMBL" id="JAGQLK010000067">
    <property type="protein sequence ID" value="MCA9383419.1"/>
    <property type="molecule type" value="Genomic_DNA"/>
</dbReference>
<dbReference type="InterPro" id="IPR015077">
    <property type="entry name" value="DUF1858"/>
</dbReference>
<dbReference type="AlphaFoldDB" id="A0A955L5I5"/>
<accession>A0A955L5I5</accession>
<reference evidence="2" key="2">
    <citation type="journal article" date="2021" name="Microbiome">
        <title>Successional dynamics and alternative stable states in a saline activated sludge microbial community over 9 years.</title>
        <authorList>
            <person name="Wang Y."/>
            <person name="Ye J."/>
            <person name="Ju F."/>
            <person name="Liu L."/>
            <person name="Boyd J.A."/>
            <person name="Deng Y."/>
            <person name="Parks D.H."/>
            <person name="Jiang X."/>
            <person name="Yin X."/>
            <person name="Woodcroft B.J."/>
            <person name="Tyson G.W."/>
            <person name="Hugenholtz P."/>
            <person name="Polz M.F."/>
            <person name="Zhang T."/>
        </authorList>
    </citation>
    <scope>NUCLEOTIDE SEQUENCE</scope>
    <source>
        <strain evidence="2">HKST-UBA14</strain>
    </source>
</reference>
<name>A0A955L5I5_9BACT</name>
<dbReference type="InterPro" id="IPR038062">
    <property type="entry name" value="ScdA-like_N_sf"/>
</dbReference>
<reference evidence="2" key="1">
    <citation type="submission" date="2020-04" db="EMBL/GenBank/DDBJ databases">
        <authorList>
            <person name="Zhang T."/>
        </authorList>
    </citation>
    <scope>NUCLEOTIDE SEQUENCE</scope>
    <source>
        <strain evidence="2">HKST-UBA14</strain>
    </source>
</reference>
<gene>
    <name evidence="2" type="ORF">KC909_03575</name>
</gene>
<dbReference type="NCBIfam" id="TIGR03980">
    <property type="entry name" value="prismane_assoc"/>
    <property type="match status" value="1"/>
</dbReference>
<proteinExistence type="predicted"/>
<feature type="domain" description="DUF1858" evidence="1">
    <location>
        <begin position="6"/>
        <end position="59"/>
    </location>
</feature>
<dbReference type="SUPFAM" id="SSF140683">
    <property type="entry name" value="SP0561-like"/>
    <property type="match status" value="1"/>
</dbReference>
<dbReference type="Proteomes" id="UP000783287">
    <property type="component" value="Unassembled WGS sequence"/>
</dbReference>